<dbReference type="Proteomes" id="UP000245539">
    <property type="component" value="Unassembled WGS sequence"/>
</dbReference>
<dbReference type="RefSeq" id="WP_109838790.1">
    <property type="nucleotide sequence ID" value="NZ_QGKM01000055.1"/>
</dbReference>
<keyword evidence="4 7" id="KW-0812">Transmembrane</keyword>
<dbReference type="GO" id="GO:0022857">
    <property type="term" value="F:transmembrane transporter activity"/>
    <property type="evidence" value="ECO:0007669"/>
    <property type="project" value="UniProtKB-UniRule"/>
</dbReference>
<keyword evidence="10" id="KW-1185">Reference proteome</keyword>
<name>A0A317C6X2_9GAMM</name>
<feature type="transmembrane region" description="Helical" evidence="7">
    <location>
        <begin position="358"/>
        <end position="384"/>
    </location>
</feature>
<evidence type="ECO:0000256" key="3">
    <source>
        <dbReference type="ARBA" id="ARBA00022519"/>
    </source>
</evidence>
<keyword evidence="2" id="KW-1003">Cell membrane</keyword>
<feature type="transmembrane region" description="Helical" evidence="7">
    <location>
        <begin position="6"/>
        <end position="33"/>
    </location>
</feature>
<comment type="caution">
    <text evidence="9">The sequence shown here is derived from an EMBL/GenBank/DDBJ whole genome shotgun (WGS) entry which is preliminary data.</text>
</comment>
<dbReference type="PANTHER" id="PTHR33362:SF5">
    <property type="entry name" value="C4-DICARBOXYLATE TRAP TRANSPORTER LARGE PERMEASE PROTEIN DCTM"/>
    <property type="match status" value="1"/>
</dbReference>
<comment type="subcellular location">
    <subcellularLocation>
        <location evidence="1 7">Cell inner membrane</location>
        <topology evidence="1 7">Multi-pass membrane protein</topology>
    </subcellularLocation>
</comment>
<evidence type="ECO:0000256" key="2">
    <source>
        <dbReference type="ARBA" id="ARBA00022475"/>
    </source>
</evidence>
<evidence type="ECO:0000256" key="6">
    <source>
        <dbReference type="ARBA" id="ARBA00023136"/>
    </source>
</evidence>
<organism evidence="9 10">
    <name type="scientific">Leucothrix pacifica</name>
    <dbReference type="NCBI Taxonomy" id="1247513"/>
    <lineage>
        <taxon>Bacteria</taxon>
        <taxon>Pseudomonadati</taxon>
        <taxon>Pseudomonadota</taxon>
        <taxon>Gammaproteobacteria</taxon>
        <taxon>Thiotrichales</taxon>
        <taxon>Thiotrichaceae</taxon>
        <taxon>Leucothrix</taxon>
    </lineage>
</organism>
<dbReference type="InterPro" id="IPR010656">
    <property type="entry name" value="DctM"/>
</dbReference>
<feature type="transmembrane region" description="Helical" evidence="7">
    <location>
        <begin position="404"/>
        <end position="426"/>
    </location>
</feature>
<dbReference type="AlphaFoldDB" id="A0A317C6X2"/>
<dbReference type="InterPro" id="IPR004681">
    <property type="entry name" value="TRAP_DctM"/>
</dbReference>
<gene>
    <name evidence="9" type="ORF">DKW60_16620</name>
</gene>
<sequence>MTIGVMAIIAVLILAFLRIPLGFALLTVSLAGLTMLMGFDVALTLLPMTISEAVLSYELAVVPMFILMGNVISRTGISHDLFRSANAFFGHVRGGLALSTMVACAGFSAVCGSSYATAATMSKVAYPSMREHGYSEELSTATIAAGGTLGILIPPSIILVIYGILTQTNIGDLFIAGVVPGILGLVMYMLAIYLVSLSRPDSAPAGERTDWKGRLASLKGVWSFLFIFALIIGGLYMKWFSPTEAAGIGAGIALTIATLSGKMSIPVLKDVLLDTARTSIILYTVLFGALLFSKLISYSGLADGILEMVSAQGISGLMLMLMIIMVFLLLGCVMDSLAIILIFVPLFAPLIDAQGYDLVWFGIVVVVATEIALITPPLGMNVFVLRATLPEVQLTTIFKGLVPFIGMDLLRLALLTTFPAITLWLVKLSSG</sequence>
<evidence type="ECO:0000313" key="10">
    <source>
        <dbReference type="Proteomes" id="UP000245539"/>
    </source>
</evidence>
<comment type="similarity">
    <text evidence="7">Belongs to the TRAP transporter large permease family.</text>
</comment>
<proteinExistence type="inferred from homology"/>
<evidence type="ECO:0000256" key="4">
    <source>
        <dbReference type="ARBA" id="ARBA00022692"/>
    </source>
</evidence>
<feature type="transmembrane region" description="Helical" evidence="7">
    <location>
        <begin position="174"/>
        <end position="195"/>
    </location>
</feature>
<feature type="transmembrane region" description="Helical" evidence="7">
    <location>
        <begin position="138"/>
        <end position="162"/>
    </location>
</feature>
<keyword evidence="3 7" id="KW-0997">Cell inner membrane</keyword>
<keyword evidence="7" id="KW-0813">Transport</keyword>
<protein>
    <recommendedName>
        <fullName evidence="7">TRAP transporter large permease protein</fullName>
    </recommendedName>
</protein>
<dbReference type="PANTHER" id="PTHR33362">
    <property type="entry name" value="SIALIC ACID TRAP TRANSPORTER PERMEASE PROTEIN SIAT-RELATED"/>
    <property type="match status" value="1"/>
</dbReference>
<evidence type="ECO:0000259" key="8">
    <source>
        <dbReference type="Pfam" id="PF06808"/>
    </source>
</evidence>
<evidence type="ECO:0000256" key="1">
    <source>
        <dbReference type="ARBA" id="ARBA00004429"/>
    </source>
</evidence>
<comment type="subunit">
    <text evidence="7">The complex comprises the extracytoplasmic solute receptor protein and the two transmembrane proteins.</text>
</comment>
<dbReference type="GO" id="GO:0005886">
    <property type="term" value="C:plasma membrane"/>
    <property type="evidence" value="ECO:0007669"/>
    <property type="project" value="UniProtKB-SubCell"/>
</dbReference>
<evidence type="ECO:0000256" key="7">
    <source>
        <dbReference type="RuleBase" id="RU369079"/>
    </source>
</evidence>
<feature type="transmembrane region" description="Helical" evidence="7">
    <location>
        <begin position="92"/>
        <end position="117"/>
    </location>
</feature>
<evidence type="ECO:0000256" key="5">
    <source>
        <dbReference type="ARBA" id="ARBA00022989"/>
    </source>
</evidence>
<keyword evidence="5 7" id="KW-1133">Transmembrane helix</keyword>
<dbReference type="OrthoDB" id="9796052at2"/>
<feature type="transmembrane region" description="Helical" evidence="7">
    <location>
        <begin position="54"/>
        <end position="72"/>
    </location>
</feature>
<dbReference type="NCBIfam" id="TIGR00786">
    <property type="entry name" value="dctM"/>
    <property type="match status" value="1"/>
</dbReference>
<feature type="domain" description="TRAP C4-dicarboxylate transport system permease DctM subunit" evidence="8">
    <location>
        <begin position="9"/>
        <end position="421"/>
    </location>
</feature>
<comment type="function">
    <text evidence="7">Part of the tripartite ATP-independent periplasmic (TRAP) transport system.</text>
</comment>
<accession>A0A317C6X2</accession>
<reference evidence="9 10" key="1">
    <citation type="submission" date="2018-05" db="EMBL/GenBank/DDBJ databases">
        <title>Leucothrix arctica sp. nov., isolated from Arctic seawater.</title>
        <authorList>
            <person name="Choi A."/>
            <person name="Baek K."/>
        </authorList>
    </citation>
    <scope>NUCLEOTIDE SEQUENCE [LARGE SCALE GENOMIC DNA]</scope>
    <source>
        <strain evidence="9 10">JCM 18388</strain>
    </source>
</reference>
<dbReference type="Pfam" id="PF06808">
    <property type="entry name" value="DctM"/>
    <property type="match status" value="1"/>
</dbReference>
<keyword evidence="6 7" id="KW-0472">Membrane</keyword>
<feature type="transmembrane region" description="Helical" evidence="7">
    <location>
        <begin position="216"/>
        <end position="236"/>
    </location>
</feature>
<dbReference type="PIRSF" id="PIRSF006066">
    <property type="entry name" value="HI0050"/>
    <property type="match status" value="1"/>
</dbReference>
<feature type="transmembrane region" description="Helical" evidence="7">
    <location>
        <begin position="248"/>
        <end position="268"/>
    </location>
</feature>
<evidence type="ECO:0000313" key="9">
    <source>
        <dbReference type="EMBL" id="PWQ94395.1"/>
    </source>
</evidence>
<feature type="transmembrane region" description="Helical" evidence="7">
    <location>
        <begin position="313"/>
        <end position="346"/>
    </location>
</feature>
<dbReference type="EMBL" id="QGKM01000055">
    <property type="protein sequence ID" value="PWQ94395.1"/>
    <property type="molecule type" value="Genomic_DNA"/>
</dbReference>
<feature type="transmembrane region" description="Helical" evidence="7">
    <location>
        <begin position="280"/>
        <end position="301"/>
    </location>
</feature>